<dbReference type="AlphaFoldDB" id="A0A2W5KXA7"/>
<dbReference type="PANTHER" id="PTHR40841">
    <property type="entry name" value="SIDEROPHORE TRIACETYLFUSARININE C ESTERASE"/>
    <property type="match status" value="1"/>
</dbReference>
<dbReference type="EMBL" id="QFPJ01000027">
    <property type="protein sequence ID" value="PZQ21566.1"/>
    <property type="molecule type" value="Genomic_DNA"/>
</dbReference>
<name>A0A2W5KXA7_SPHMC</name>
<dbReference type="Gene3D" id="3.40.50.1820">
    <property type="entry name" value="alpha/beta hydrolase"/>
    <property type="match status" value="1"/>
</dbReference>
<gene>
    <name evidence="3" type="ORF">DI569_11615</name>
</gene>
<organism evidence="3 4">
    <name type="scientific">Sphingopyxis macrogoltabida</name>
    <name type="common">Sphingomonas macrogoltabidus</name>
    <dbReference type="NCBI Taxonomy" id="33050"/>
    <lineage>
        <taxon>Bacteria</taxon>
        <taxon>Pseudomonadati</taxon>
        <taxon>Pseudomonadota</taxon>
        <taxon>Alphaproteobacteria</taxon>
        <taxon>Sphingomonadales</taxon>
        <taxon>Sphingomonadaceae</taxon>
        <taxon>Sphingopyxis</taxon>
    </lineage>
</organism>
<dbReference type="Proteomes" id="UP000248597">
    <property type="component" value="Unassembled WGS sequence"/>
</dbReference>
<proteinExistence type="inferred from homology"/>
<dbReference type="InterPro" id="IPR000801">
    <property type="entry name" value="Esterase-like"/>
</dbReference>
<evidence type="ECO:0000256" key="1">
    <source>
        <dbReference type="ARBA" id="ARBA00005622"/>
    </source>
</evidence>
<reference evidence="3 4" key="1">
    <citation type="submission" date="2017-08" db="EMBL/GenBank/DDBJ databases">
        <title>Infants hospitalized years apart are colonized by the same room-sourced microbial strains.</title>
        <authorList>
            <person name="Brooks B."/>
            <person name="Olm M.R."/>
            <person name="Firek B.A."/>
            <person name="Baker R."/>
            <person name="Thomas B.C."/>
            <person name="Morowitz M.J."/>
            <person name="Banfield J.F."/>
        </authorList>
    </citation>
    <scope>NUCLEOTIDE SEQUENCE [LARGE SCALE GENOMIC DNA]</scope>
    <source>
        <strain evidence="3">S2_005_003_R2_47</strain>
    </source>
</reference>
<dbReference type="Pfam" id="PF00756">
    <property type="entry name" value="Esterase"/>
    <property type="match status" value="1"/>
</dbReference>
<sequence length="285" mass="31155">MPSALLKIARNSSPNRSKIISSAPTENRKAARRLTLTLQHRDEAYRVDIHVPAGVVADDGWPAMLMLDSEGCFETAVEALQRMSRRPDATGAAPMVLIGLSVAIRDPQARQRERDFGARGAASDFADFIETQLLPAVAAHVPIDRSALTLFGHSLGGYFTLWMLAHRPHLFAAAAAISPSIWWDAEALHAALADATLAGRRVLLCVGEWEDRLPPWQEARADSGSVRQRRADRQMVRRAHEIADLLTARLGAANVQYRLLAEEDHASIVSAAIPRALRLASSTKP</sequence>
<evidence type="ECO:0000313" key="3">
    <source>
        <dbReference type="EMBL" id="PZQ21566.1"/>
    </source>
</evidence>
<comment type="caution">
    <text evidence="3">The sequence shown here is derived from an EMBL/GenBank/DDBJ whole genome shotgun (WGS) entry which is preliminary data.</text>
</comment>
<dbReference type="SUPFAM" id="SSF53474">
    <property type="entry name" value="alpha/beta-Hydrolases"/>
    <property type="match status" value="1"/>
</dbReference>
<evidence type="ECO:0000313" key="4">
    <source>
        <dbReference type="Proteomes" id="UP000248597"/>
    </source>
</evidence>
<keyword evidence="2" id="KW-0378">Hydrolase</keyword>
<comment type="similarity">
    <text evidence="1">Belongs to the esterase D family.</text>
</comment>
<dbReference type="GO" id="GO:0016788">
    <property type="term" value="F:hydrolase activity, acting on ester bonds"/>
    <property type="evidence" value="ECO:0007669"/>
    <property type="project" value="TreeGrafter"/>
</dbReference>
<dbReference type="InterPro" id="IPR029058">
    <property type="entry name" value="AB_hydrolase_fold"/>
</dbReference>
<dbReference type="PANTHER" id="PTHR40841:SF2">
    <property type="entry name" value="SIDEROPHORE-DEGRADING ESTERASE (EUROFUNG)"/>
    <property type="match status" value="1"/>
</dbReference>
<protein>
    <submittedName>
        <fullName evidence="3">Esterase</fullName>
    </submittedName>
</protein>
<evidence type="ECO:0000256" key="2">
    <source>
        <dbReference type="ARBA" id="ARBA00022801"/>
    </source>
</evidence>
<dbReference type="InterPro" id="IPR052558">
    <property type="entry name" value="Siderophore_Hydrolase_D"/>
</dbReference>
<accession>A0A2W5KXA7</accession>